<name>A0ACB7YZS6_9ERIC</name>
<proteinExistence type="predicted"/>
<evidence type="ECO:0000313" key="2">
    <source>
        <dbReference type="Proteomes" id="UP000828048"/>
    </source>
</evidence>
<evidence type="ECO:0000313" key="1">
    <source>
        <dbReference type="EMBL" id="KAH7858379.1"/>
    </source>
</evidence>
<dbReference type="EMBL" id="CM037153">
    <property type="protein sequence ID" value="KAH7858379.1"/>
    <property type="molecule type" value="Genomic_DNA"/>
</dbReference>
<accession>A0ACB7YZS6</accession>
<reference evidence="1 2" key="1">
    <citation type="journal article" date="2021" name="Hortic Res">
        <title>High-quality reference genome and annotation aids understanding of berry development for evergreen blueberry (Vaccinium darrowii).</title>
        <authorList>
            <person name="Yu J."/>
            <person name="Hulse-Kemp A.M."/>
            <person name="Babiker E."/>
            <person name="Staton M."/>
        </authorList>
    </citation>
    <scope>NUCLEOTIDE SEQUENCE [LARGE SCALE GENOMIC DNA]</scope>
    <source>
        <strain evidence="2">cv. NJ 8807/NJ 8810</strain>
        <tissue evidence="1">Young leaf</tissue>
    </source>
</reference>
<keyword evidence="2" id="KW-1185">Reference proteome</keyword>
<protein>
    <submittedName>
        <fullName evidence="1">Uncharacterized protein</fullName>
    </submittedName>
</protein>
<sequence>MHHLITEQPNKQECKERAIQRVDTVSLRSEPEPEQKLESNRPWQELGVPCYILFCYLSSFSHSKRCTEGS</sequence>
<gene>
    <name evidence="1" type="ORF">Vadar_023194</name>
</gene>
<dbReference type="Proteomes" id="UP000828048">
    <property type="component" value="Chromosome 3"/>
</dbReference>
<organism evidence="1 2">
    <name type="scientific">Vaccinium darrowii</name>
    <dbReference type="NCBI Taxonomy" id="229202"/>
    <lineage>
        <taxon>Eukaryota</taxon>
        <taxon>Viridiplantae</taxon>
        <taxon>Streptophyta</taxon>
        <taxon>Embryophyta</taxon>
        <taxon>Tracheophyta</taxon>
        <taxon>Spermatophyta</taxon>
        <taxon>Magnoliopsida</taxon>
        <taxon>eudicotyledons</taxon>
        <taxon>Gunneridae</taxon>
        <taxon>Pentapetalae</taxon>
        <taxon>asterids</taxon>
        <taxon>Ericales</taxon>
        <taxon>Ericaceae</taxon>
        <taxon>Vaccinioideae</taxon>
        <taxon>Vaccinieae</taxon>
        <taxon>Vaccinium</taxon>
    </lineage>
</organism>
<comment type="caution">
    <text evidence="1">The sequence shown here is derived from an EMBL/GenBank/DDBJ whole genome shotgun (WGS) entry which is preliminary data.</text>
</comment>